<name>W4L6U9_9BACT</name>
<protein>
    <submittedName>
        <fullName evidence="1">Uncharacterized protein</fullName>
    </submittedName>
</protein>
<reference evidence="1 2" key="1">
    <citation type="journal article" date="2014" name="Nature">
        <title>An environmental bacterial taxon with a large and distinct metabolic repertoire.</title>
        <authorList>
            <person name="Wilson M.C."/>
            <person name="Mori T."/>
            <person name="Ruckert C."/>
            <person name="Uria A.R."/>
            <person name="Helf M.J."/>
            <person name="Takada K."/>
            <person name="Gernert C."/>
            <person name="Steffens U.A."/>
            <person name="Heycke N."/>
            <person name="Schmitt S."/>
            <person name="Rinke C."/>
            <person name="Helfrich E.J."/>
            <person name="Brachmann A.O."/>
            <person name="Gurgui C."/>
            <person name="Wakimoto T."/>
            <person name="Kracht M."/>
            <person name="Crusemann M."/>
            <person name="Hentschel U."/>
            <person name="Abe I."/>
            <person name="Matsunaga S."/>
            <person name="Kalinowski J."/>
            <person name="Takeyama H."/>
            <person name="Piel J."/>
        </authorList>
    </citation>
    <scope>NUCLEOTIDE SEQUENCE [LARGE SCALE GENOMIC DNA]</scope>
    <source>
        <strain evidence="2">TSY2</strain>
    </source>
</reference>
<gene>
    <name evidence="1" type="ORF">ETSY2_51465</name>
</gene>
<sequence length="400" mass="45527">MLPIVQHIIRLSEVDELYCLPAGIPNADYARRLRLLDPEGWYREELNPLHALLEGLSEKLPFRPDLVLMDARTGITPLSAPLLFDLSDLAIITFFPHPQALTGTHALVQAIFHAHSWRNRDGQRLTPEPRFLVSPIPASRAPEVQQRYRLRAIEWVSNWLALMENRRQQDASSIEPEEVIHFVSYQESIATSDRILTDKEAWRSYEPIAEWLERFIPTKSEERVPISLPEVKPLILKDLEFSAGTAEQQTDFFSMFVNTEVFSRALARDKPLVLGRKGTGKTAVFRRIAEGDDYNSIIVLSPASFRDQYPWVLSAEGFQAMETHFGALQAGWREFWMIYTSLAAFLSLRSTAQNPSLPDERLRLPLEQLISQSSITELGVVDCLRHMLSIPQIGLLAGCL</sequence>
<evidence type="ECO:0000313" key="2">
    <source>
        <dbReference type="Proteomes" id="UP000019140"/>
    </source>
</evidence>
<dbReference type="InterPro" id="IPR027417">
    <property type="entry name" value="P-loop_NTPase"/>
</dbReference>
<comment type="caution">
    <text evidence="1">The sequence shown here is derived from an EMBL/GenBank/DDBJ whole genome shotgun (WGS) entry which is preliminary data.</text>
</comment>
<proteinExistence type="predicted"/>
<dbReference type="AlphaFoldDB" id="W4L6U9"/>
<dbReference type="Proteomes" id="UP000019140">
    <property type="component" value="Unassembled WGS sequence"/>
</dbReference>
<dbReference type="HOGENOM" id="CLU_689854_0_0_7"/>
<keyword evidence="2" id="KW-1185">Reference proteome</keyword>
<dbReference type="EMBL" id="AZHX01002655">
    <property type="protein sequence ID" value="ETW93400.1"/>
    <property type="molecule type" value="Genomic_DNA"/>
</dbReference>
<dbReference type="Gene3D" id="3.40.50.300">
    <property type="entry name" value="P-loop containing nucleotide triphosphate hydrolases"/>
    <property type="match status" value="1"/>
</dbReference>
<accession>W4L6U9</accession>
<organism evidence="1 2">
    <name type="scientific">Candidatus Entotheonella gemina</name>
    <dbReference type="NCBI Taxonomy" id="1429439"/>
    <lineage>
        <taxon>Bacteria</taxon>
        <taxon>Pseudomonadati</taxon>
        <taxon>Nitrospinota/Tectimicrobiota group</taxon>
        <taxon>Candidatus Tectimicrobiota</taxon>
        <taxon>Candidatus Entotheonellia</taxon>
        <taxon>Candidatus Entotheonellales</taxon>
        <taxon>Candidatus Entotheonellaceae</taxon>
        <taxon>Candidatus Entotheonella</taxon>
    </lineage>
</organism>
<feature type="non-terminal residue" evidence="1">
    <location>
        <position position="400"/>
    </location>
</feature>
<evidence type="ECO:0000313" key="1">
    <source>
        <dbReference type="EMBL" id="ETW93400.1"/>
    </source>
</evidence>
<feature type="non-terminal residue" evidence="1">
    <location>
        <position position="1"/>
    </location>
</feature>